<dbReference type="SUPFAM" id="SSF53686">
    <property type="entry name" value="Tryptophan synthase beta subunit-like PLP-dependent enzymes"/>
    <property type="match status" value="1"/>
</dbReference>
<dbReference type="InterPro" id="IPR050214">
    <property type="entry name" value="Cys_Synth/Cystath_Beta-Synth"/>
</dbReference>
<comment type="similarity">
    <text evidence="5">Belongs to the cysteine synthase/cystathionine beta-synthase family. Cds1 subfamily.</text>
</comment>
<evidence type="ECO:0000256" key="3">
    <source>
        <dbReference type="ARBA" id="ARBA00022898"/>
    </source>
</evidence>
<evidence type="ECO:0000256" key="1">
    <source>
        <dbReference type="ARBA" id="ARBA00001933"/>
    </source>
</evidence>
<reference evidence="7" key="1">
    <citation type="submission" date="2021-04" db="EMBL/GenBank/DDBJ databases">
        <title>Oceanospirillales bacteria with DddD are important DMSP degraders in coastal seawater.</title>
        <authorList>
            <person name="Liu J."/>
        </authorList>
    </citation>
    <scope>NUCLEOTIDE SEQUENCE</scope>
    <source>
        <strain evidence="7">GY6</strain>
    </source>
</reference>
<sequence>MMSAWTELAVVRIKADAQRSADTHLIKLEIPALAGVDLYLKDESSHPTGSLKHRLARSLFLYALCNGQIHQGTTVIEASSGSTAVSEAYFARMIGVPFVAVMPRKTATAKIKQVEFYGGRCHFVDCPTQMHDAAAVLATECNGHFMDQFRFAERATDWRGNNNIAESIFRQMSLETHPLPAAIVMSAGTGGTTATLGRYIRYKGFNTTLVAVDPEHSVFYDVWETGDRSIEIKLGSRIEGIGRPRAEESFQPTVIDRMLRVPDGASVAAMLWLEQFTGRRAGASTGTNLWGMLTLAAEMHRRGEQGSLVTLICDGGERYPDSYYDEAWVAENIGDISGYQSQLSGMLGAE</sequence>
<evidence type="ECO:0000313" key="7">
    <source>
        <dbReference type="EMBL" id="UTW05310.1"/>
    </source>
</evidence>
<evidence type="ECO:0000256" key="4">
    <source>
        <dbReference type="ARBA" id="ARBA00047931"/>
    </source>
</evidence>
<dbReference type="Pfam" id="PF00291">
    <property type="entry name" value="PALP"/>
    <property type="match status" value="1"/>
</dbReference>
<keyword evidence="3 5" id="KW-0663">Pyridoxal phosphate</keyword>
<comment type="catalytic activity">
    <reaction evidence="4">
        <text>O-acetyl-L-serine + hydrogen sulfide = L-cysteine + acetate</text>
        <dbReference type="Rhea" id="RHEA:14829"/>
        <dbReference type="ChEBI" id="CHEBI:29919"/>
        <dbReference type="ChEBI" id="CHEBI:30089"/>
        <dbReference type="ChEBI" id="CHEBI:35235"/>
        <dbReference type="ChEBI" id="CHEBI:58340"/>
        <dbReference type="EC" id="2.5.1.47"/>
    </reaction>
</comment>
<comment type="pathway">
    <text evidence="2">Amino-acid biosynthesis; L-cysteine biosynthesis; L-cysteine from L-serine: step 2/2.</text>
</comment>
<dbReference type="Gene3D" id="3.40.50.1100">
    <property type="match status" value="2"/>
</dbReference>
<proteinExistence type="inferred from homology"/>
<feature type="modified residue" description="N6-(pyridoxal phosphate)lysine" evidence="5">
    <location>
        <position position="52"/>
    </location>
</feature>
<accession>A0ABY5GZ61</accession>
<dbReference type="InterPro" id="IPR047586">
    <property type="entry name" value="Cds1"/>
</dbReference>
<comment type="catalytic activity">
    <reaction evidence="5">
        <text>L-cysteine + H2O = hydrogen sulfide + pyruvate + NH4(+) + H(+)</text>
        <dbReference type="Rhea" id="RHEA:24931"/>
        <dbReference type="ChEBI" id="CHEBI:15361"/>
        <dbReference type="ChEBI" id="CHEBI:15377"/>
        <dbReference type="ChEBI" id="CHEBI:15378"/>
        <dbReference type="ChEBI" id="CHEBI:28938"/>
        <dbReference type="ChEBI" id="CHEBI:29919"/>
        <dbReference type="ChEBI" id="CHEBI:35235"/>
        <dbReference type="EC" id="4.4.1.1"/>
    </reaction>
</comment>
<keyword evidence="8" id="KW-1185">Reference proteome</keyword>
<dbReference type="InterPro" id="IPR036052">
    <property type="entry name" value="TrpB-like_PALP_sf"/>
</dbReference>
<evidence type="ECO:0000259" key="6">
    <source>
        <dbReference type="Pfam" id="PF00291"/>
    </source>
</evidence>
<dbReference type="HAMAP" id="MF_00868">
    <property type="entry name" value="Cds1"/>
    <property type="match status" value="1"/>
</dbReference>
<evidence type="ECO:0000256" key="5">
    <source>
        <dbReference type="HAMAP-Rule" id="MF_00868"/>
    </source>
</evidence>
<dbReference type="EC" id="4.4.1.1" evidence="5"/>
<dbReference type="EMBL" id="CP073344">
    <property type="protein sequence ID" value="UTW05310.1"/>
    <property type="molecule type" value="Genomic_DNA"/>
</dbReference>
<gene>
    <name evidence="5" type="primary">cds1</name>
    <name evidence="7" type="ORF">KDX31_05965</name>
</gene>
<comment type="cofactor">
    <cofactor evidence="1 5">
        <name>pyridoxal 5'-phosphate</name>
        <dbReference type="ChEBI" id="CHEBI:597326"/>
    </cofactor>
</comment>
<dbReference type="PANTHER" id="PTHR10314">
    <property type="entry name" value="CYSTATHIONINE BETA-SYNTHASE"/>
    <property type="match status" value="1"/>
</dbReference>
<keyword evidence="5" id="KW-0963">Cytoplasm</keyword>
<keyword evidence="5" id="KW-0456">Lyase</keyword>
<organism evidence="7 8">
    <name type="scientific">Amphritea atlantica</name>
    <dbReference type="NCBI Taxonomy" id="355243"/>
    <lineage>
        <taxon>Bacteria</taxon>
        <taxon>Pseudomonadati</taxon>
        <taxon>Pseudomonadota</taxon>
        <taxon>Gammaproteobacteria</taxon>
        <taxon>Oceanospirillales</taxon>
        <taxon>Oceanospirillaceae</taxon>
        <taxon>Amphritea</taxon>
    </lineage>
</organism>
<evidence type="ECO:0000256" key="2">
    <source>
        <dbReference type="ARBA" id="ARBA00004962"/>
    </source>
</evidence>
<dbReference type="Proteomes" id="UP001059950">
    <property type="component" value="Chromosome"/>
</dbReference>
<dbReference type="InterPro" id="IPR001926">
    <property type="entry name" value="TrpB-like_PALP"/>
</dbReference>
<feature type="domain" description="Tryptophan synthase beta chain-like PALP" evidence="6">
    <location>
        <begin position="22"/>
        <end position="314"/>
    </location>
</feature>
<protein>
    <recommendedName>
        <fullName evidence="5">L-cysteine desulfhydrase Cds1</fullName>
        <ecNumber evidence="5">4.4.1.1</ecNumber>
    </recommendedName>
</protein>
<name>A0ABY5GZ61_9GAMM</name>
<comment type="function">
    <text evidence="5">A cysteine desulfhydrase that generates hydrogen sulfide, H(2)S. The H(2)S produced by this enzyme may modulate central metabolism.</text>
</comment>
<evidence type="ECO:0000313" key="8">
    <source>
        <dbReference type="Proteomes" id="UP001059950"/>
    </source>
</evidence>